<name>A0A0A9X9P5_LYGHE</name>
<dbReference type="InterPro" id="IPR005312">
    <property type="entry name" value="DUF1759"/>
</dbReference>
<gene>
    <name evidence="1" type="primary">cemA</name>
    <name evidence="1" type="ORF">CM83_11399</name>
</gene>
<reference evidence="1" key="1">
    <citation type="journal article" date="2014" name="PLoS ONE">
        <title>Transcriptome-Based Identification of ABC Transporters in the Western Tarnished Plant Bug Lygus hesperus.</title>
        <authorList>
            <person name="Hull J.J."/>
            <person name="Chaney K."/>
            <person name="Geib S.M."/>
            <person name="Fabrick J.A."/>
            <person name="Brent C.S."/>
            <person name="Walsh D."/>
            <person name="Lavine L.C."/>
        </authorList>
    </citation>
    <scope>NUCLEOTIDE SEQUENCE</scope>
</reference>
<dbReference type="Pfam" id="PF03564">
    <property type="entry name" value="DUF1759"/>
    <property type="match status" value="1"/>
</dbReference>
<dbReference type="AlphaFoldDB" id="A0A0A9X9P5"/>
<proteinExistence type="predicted"/>
<organism evidence="1">
    <name type="scientific">Lygus hesperus</name>
    <name type="common">Western plant bug</name>
    <dbReference type="NCBI Taxonomy" id="30085"/>
    <lineage>
        <taxon>Eukaryota</taxon>
        <taxon>Metazoa</taxon>
        <taxon>Ecdysozoa</taxon>
        <taxon>Arthropoda</taxon>
        <taxon>Hexapoda</taxon>
        <taxon>Insecta</taxon>
        <taxon>Pterygota</taxon>
        <taxon>Neoptera</taxon>
        <taxon>Paraneoptera</taxon>
        <taxon>Hemiptera</taxon>
        <taxon>Heteroptera</taxon>
        <taxon>Panheteroptera</taxon>
        <taxon>Cimicomorpha</taxon>
        <taxon>Miridae</taxon>
        <taxon>Mirini</taxon>
        <taxon>Lygus</taxon>
    </lineage>
</organism>
<evidence type="ECO:0000313" key="1">
    <source>
        <dbReference type="EMBL" id="JAG15523.1"/>
    </source>
</evidence>
<reference evidence="1" key="2">
    <citation type="submission" date="2014-07" db="EMBL/GenBank/DDBJ databases">
        <authorList>
            <person name="Hull J."/>
        </authorList>
    </citation>
    <scope>NUCLEOTIDE SEQUENCE</scope>
</reference>
<protein>
    <submittedName>
        <fullName evidence="1">Chloroplast envelope membrane protein</fullName>
    </submittedName>
</protein>
<dbReference type="EMBL" id="GBHO01028081">
    <property type="protein sequence ID" value="JAG15523.1"/>
    <property type="molecule type" value="Transcribed_RNA"/>
</dbReference>
<accession>A0A0A9X9P5</accession>
<sequence length="173" mass="20081">MEAYRDRYTSLIAKKERYERSLEEDDKLSVVSSRSSASVHKKCNLKLPKLVPRQFSRQIKDWISFWATFKRIHESSDFDDEEKFQYLLLYTAEKSPARDLIESFPPSAGNYSKAIEQLKARFGREDLLIELYVRELLSLVLVKAKGGKFGSLRSLYDSLTTQLRVLVGTLALY</sequence>